<reference evidence="1 2" key="1">
    <citation type="submission" date="2021-08" db="EMBL/GenBank/DDBJ databases">
        <title>Draft genome sequence of Spirulina subsalsa with high tolerance to salinity and hype-accumulation of phycocyanin.</title>
        <authorList>
            <person name="Pei H."/>
            <person name="Jiang L."/>
        </authorList>
    </citation>
    <scope>NUCLEOTIDE SEQUENCE [LARGE SCALE GENOMIC DNA]</scope>
    <source>
        <strain evidence="1 2">FACHB-351</strain>
    </source>
</reference>
<organism evidence="1 2">
    <name type="scientific">Spirulina subsalsa FACHB-351</name>
    <dbReference type="NCBI Taxonomy" id="234711"/>
    <lineage>
        <taxon>Bacteria</taxon>
        <taxon>Bacillati</taxon>
        <taxon>Cyanobacteriota</taxon>
        <taxon>Cyanophyceae</taxon>
        <taxon>Spirulinales</taxon>
        <taxon>Spirulinaceae</taxon>
        <taxon>Spirulina</taxon>
    </lineage>
</organism>
<protein>
    <submittedName>
        <fullName evidence="1">Uncharacterized protein</fullName>
    </submittedName>
</protein>
<dbReference type="Proteomes" id="UP001526426">
    <property type="component" value="Unassembled WGS sequence"/>
</dbReference>
<gene>
    <name evidence="1" type="ORF">K4A83_19900</name>
</gene>
<evidence type="ECO:0000313" key="1">
    <source>
        <dbReference type="EMBL" id="MCW6038519.1"/>
    </source>
</evidence>
<proteinExistence type="predicted"/>
<evidence type="ECO:0000313" key="2">
    <source>
        <dbReference type="Proteomes" id="UP001526426"/>
    </source>
</evidence>
<dbReference type="EMBL" id="JAIHOM010000144">
    <property type="protein sequence ID" value="MCW6038519.1"/>
    <property type="molecule type" value="Genomic_DNA"/>
</dbReference>
<accession>A0ABT3LAI8</accession>
<keyword evidence="2" id="KW-1185">Reference proteome</keyword>
<sequence>MQDRCVRNRKRSKRRAIFCPEHGCYLDSVSQKYTLYTESPGTLQSRGISRLSALMLVASHTAVPLVGEWLEAFWCNECQETRWYYVRKVGERVYEVQLAPRELWMQATGVINPEGNPSVGEFTRRQARAANSGIRDFRLMV</sequence>
<comment type="caution">
    <text evidence="1">The sequence shown here is derived from an EMBL/GenBank/DDBJ whole genome shotgun (WGS) entry which is preliminary data.</text>
</comment>
<name>A0ABT3LAI8_9CYAN</name>